<organism evidence="1 2">
    <name type="scientific">Onchocerca volvulus</name>
    <dbReference type="NCBI Taxonomy" id="6282"/>
    <lineage>
        <taxon>Eukaryota</taxon>
        <taxon>Metazoa</taxon>
        <taxon>Ecdysozoa</taxon>
        <taxon>Nematoda</taxon>
        <taxon>Chromadorea</taxon>
        <taxon>Rhabditida</taxon>
        <taxon>Spirurina</taxon>
        <taxon>Spiruromorpha</taxon>
        <taxon>Filarioidea</taxon>
        <taxon>Onchocercidae</taxon>
        <taxon>Onchocerca</taxon>
    </lineage>
</organism>
<evidence type="ECO:0000313" key="2">
    <source>
        <dbReference type="Proteomes" id="UP000024404"/>
    </source>
</evidence>
<accession>A0A8R1TVN2</accession>
<sequence>MLQNDSKRSCRNFITRKKPVFLRRIHYSTNILIAIVIIEGKARNCLENTCTELSKLICIKEKIRKR</sequence>
<name>A0A8R1TVN2_ONCVO</name>
<reference evidence="2" key="1">
    <citation type="submission" date="2013-10" db="EMBL/GenBank/DDBJ databases">
        <title>Genome sequencing of Onchocerca volvulus.</title>
        <authorList>
            <person name="Cotton J."/>
            <person name="Tsai J."/>
            <person name="Stanley E."/>
            <person name="Tracey A."/>
            <person name="Holroyd N."/>
            <person name="Lustigman S."/>
            <person name="Berriman M."/>
        </authorList>
    </citation>
    <scope>NUCLEOTIDE SEQUENCE</scope>
</reference>
<evidence type="ECO:0000313" key="1">
    <source>
        <dbReference type="EnsemblMetazoa" id="OVOC545.1"/>
    </source>
</evidence>
<protein>
    <submittedName>
        <fullName evidence="1">Uncharacterized protein</fullName>
    </submittedName>
</protein>
<reference evidence="1" key="2">
    <citation type="submission" date="2022-06" db="UniProtKB">
        <authorList>
            <consortium name="EnsemblMetazoa"/>
        </authorList>
    </citation>
    <scope>IDENTIFICATION</scope>
</reference>
<keyword evidence="2" id="KW-1185">Reference proteome</keyword>
<dbReference type="EMBL" id="CMVM020000020">
    <property type="status" value="NOT_ANNOTATED_CDS"/>
    <property type="molecule type" value="Genomic_DNA"/>
</dbReference>
<dbReference type="Proteomes" id="UP000024404">
    <property type="component" value="Unassembled WGS sequence"/>
</dbReference>
<proteinExistence type="predicted"/>
<dbReference type="AlphaFoldDB" id="A0A8R1TVN2"/>
<dbReference type="EnsemblMetazoa" id="OVOC545.1">
    <property type="protein sequence ID" value="OVOC545.1"/>
    <property type="gene ID" value="WBGene00237354"/>
</dbReference>